<dbReference type="CDD" id="cd08022">
    <property type="entry name" value="M28_PSMA_like"/>
    <property type="match status" value="1"/>
</dbReference>
<reference evidence="12 13" key="1">
    <citation type="journal article" date="2014" name="Nat. Commun.">
        <title>Multiple recent horizontal transfers of a large genomic region in cheese making fungi.</title>
        <authorList>
            <person name="Cheeseman K."/>
            <person name="Ropars J."/>
            <person name="Renault P."/>
            <person name="Dupont J."/>
            <person name="Gouzy J."/>
            <person name="Branca A."/>
            <person name="Abraham A.L."/>
            <person name="Ceppi M."/>
            <person name="Conseiller E."/>
            <person name="Debuchy R."/>
            <person name="Malagnac F."/>
            <person name="Goarin A."/>
            <person name="Silar P."/>
            <person name="Lacoste S."/>
            <person name="Sallet E."/>
            <person name="Bensimon A."/>
            <person name="Giraud T."/>
            <person name="Brygoo Y."/>
        </authorList>
    </citation>
    <scope>NUCLEOTIDE SEQUENCE [LARGE SCALE GENOMIC DNA]</scope>
    <source>
        <strain evidence="13">FM 013</strain>
    </source>
</reference>
<dbReference type="SUPFAM" id="SSF47672">
    <property type="entry name" value="Transferrin receptor-like dimerisation domain"/>
    <property type="match status" value="1"/>
</dbReference>
<dbReference type="Pfam" id="PF04253">
    <property type="entry name" value="TFR_dimer"/>
    <property type="match status" value="1"/>
</dbReference>
<dbReference type="InterPro" id="IPR003137">
    <property type="entry name" value="PA_domain"/>
</dbReference>
<sequence>MIPCGEAFHLAKIVIFTLPSFIHKMREKDMRYSETTPLLEVNVAPQRHRYPHHALRRACTFSLAAILSVATLLFLLPTAILPREGGSIWSYLPGAHPIPHEAWPESYGLPYEQLQQILLNVPSADKAREWSRYYTAGPHLGGKNLSQALWTLEKWKEFGVEDTGLATYDIYINYPLEHRLALLKKSGDKTEVTFEATLEEDVLEEDPTSGLPDRVPVFHGYSATGNVTAQYVYVNFGTYQDFEDLVNANITLEGKIAIAKYGGIFRGLKVKRAQELGMVGVVIYSDPQEDGEITEENGYEAYPDGPARNPSAIQRGSTQFLSILPGDPTTPGYASKPGVERQDPHNSIPSIPSLPISYKEVLPFLKALNGHGPKASDFNEFWQGGGLGYKGVEYNIGPSPEDVVINLHNLQEYVTTPLWNVIGTIKGHIPDEVVILGNHRDAWIAGGAGDPNSGSAALNEVVRSFGEALKVGWKPLRTVVFASWDGEEYGLLGSTEWVEEYLPWLSKANIAYLNVDVAAAGTNFEPRASPLLNKVINDVTALVLSPNQTVRGQTVRDVWNGKISTMGSGSDFTAFQDFAGVASLDFGFGRGKNDPVYHYHSNYDSFAWMEKYGDKDFLYHQACTKLWALAAAQLVESPLLALNATDYSLGLGSYLDHIKPAADKLPEKTHFDFAPLDRAILEFQESAKAFDAHAADLESQLGDDVPWYHWWKKVRLWFQIRVTNAKYKGIERAFLYQPGLDGREWFKHVVFAPGIWTGYSGATYPGLVESLEAGDVENAEKWSSIIQERIGAATKLLLWYTPTAPPLQSTHICPREPKTNKTQAPPTTSALALSLLTSLGGIIGYTRTGSLPSIIAGVSVGLVYLLSFLRLRAGQSYGEELGLLASAVLGGSSVPRVIKTGGKPVPLALSVLATYGLFVFGVAFREKKV</sequence>
<dbReference type="PANTHER" id="PTHR10404:SF46">
    <property type="entry name" value="VACUOLAR PROTEIN SORTING-ASSOCIATED PROTEIN 70"/>
    <property type="match status" value="1"/>
</dbReference>
<comment type="similarity">
    <text evidence="2">Belongs to the peptidase M28 family. M28B subfamily.</text>
</comment>
<evidence type="ECO:0000313" key="13">
    <source>
        <dbReference type="Proteomes" id="UP000053732"/>
    </source>
</evidence>
<feature type="transmembrane region" description="Helical" evidence="8">
    <location>
        <begin position="58"/>
        <end position="80"/>
    </location>
</feature>
<dbReference type="InterPro" id="IPR044890">
    <property type="entry name" value="TMEM14_sf"/>
</dbReference>
<dbReference type="Gene3D" id="1.20.930.40">
    <property type="entry name" value="Transferrin receptor-like, dimerisation domain"/>
    <property type="match status" value="1"/>
</dbReference>
<dbReference type="Pfam" id="PF02225">
    <property type="entry name" value="PA"/>
    <property type="match status" value="1"/>
</dbReference>
<evidence type="ECO:0000256" key="1">
    <source>
        <dbReference type="ARBA" id="ARBA00004370"/>
    </source>
</evidence>
<evidence type="ECO:0000259" key="9">
    <source>
        <dbReference type="Pfam" id="PF02225"/>
    </source>
</evidence>
<evidence type="ECO:0000256" key="6">
    <source>
        <dbReference type="ARBA" id="ARBA00023136"/>
    </source>
</evidence>
<dbReference type="Pfam" id="PF03647">
    <property type="entry name" value="Tmemb_14"/>
    <property type="match status" value="1"/>
</dbReference>
<feature type="domain" description="Transferrin receptor-like dimerisation" evidence="10">
    <location>
        <begin position="671"/>
        <end position="797"/>
    </location>
</feature>
<evidence type="ECO:0000259" key="11">
    <source>
        <dbReference type="Pfam" id="PF04389"/>
    </source>
</evidence>
<dbReference type="GO" id="GO:0016020">
    <property type="term" value="C:membrane"/>
    <property type="evidence" value="ECO:0007669"/>
    <property type="project" value="UniProtKB-SubCell"/>
</dbReference>
<dbReference type="CDD" id="cd02121">
    <property type="entry name" value="PA_GCPII_like"/>
    <property type="match status" value="1"/>
</dbReference>
<dbReference type="InterPro" id="IPR039373">
    <property type="entry name" value="Peptidase_M28B"/>
</dbReference>
<dbReference type="InterPro" id="IPR005349">
    <property type="entry name" value="TMEM14"/>
</dbReference>
<dbReference type="PANTHER" id="PTHR10404">
    <property type="entry name" value="N-ACETYLATED-ALPHA-LINKED ACIDIC DIPEPTIDASE"/>
    <property type="match status" value="1"/>
</dbReference>
<dbReference type="Proteomes" id="UP000053732">
    <property type="component" value="Unassembled WGS sequence"/>
</dbReference>
<evidence type="ECO:0000256" key="8">
    <source>
        <dbReference type="SAM" id="Phobius"/>
    </source>
</evidence>
<dbReference type="InterPro" id="IPR007484">
    <property type="entry name" value="Peptidase_M28"/>
</dbReference>
<dbReference type="AlphaFoldDB" id="A0A0G4PBN8"/>
<dbReference type="Gene3D" id="1.10.10.1740">
    <property type="entry name" value="Transmembrane protein 14-like"/>
    <property type="match status" value="1"/>
</dbReference>
<dbReference type="SUPFAM" id="SSF53187">
    <property type="entry name" value="Zn-dependent exopeptidases"/>
    <property type="match status" value="1"/>
</dbReference>
<dbReference type="Pfam" id="PF04389">
    <property type="entry name" value="Peptidase_M28"/>
    <property type="match status" value="1"/>
</dbReference>
<dbReference type="GO" id="GO:0004180">
    <property type="term" value="F:carboxypeptidase activity"/>
    <property type="evidence" value="ECO:0007669"/>
    <property type="project" value="TreeGrafter"/>
</dbReference>
<evidence type="ECO:0000256" key="7">
    <source>
        <dbReference type="SAM" id="MobiDB-lite"/>
    </source>
</evidence>
<feature type="domain" description="Peptidase M28" evidence="11">
    <location>
        <begin position="420"/>
        <end position="607"/>
    </location>
</feature>
<keyword evidence="12" id="KW-0645">Protease</keyword>
<dbReference type="InterPro" id="IPR036757">
    <property type="entry name" value="TFR-like_dimer_dom_sf"/>
</dbReference>
<keyword evidence="13" id="KW-1185">Reference proteome</keyword>
<evidence type="ECO:0000313" key="12">
    <source>
        <dbReference type="EMBL" id="CRL23738.1"/>
    </source>
</evidence>
<accession>A0A0G4PBN8</accession>
<dbReference type="GO" id="GO:0006508">
    <property type="term" value="P:proteolysis"/>
    <property type="evidence" value="ECO:0007669"/>
    <property type="project" value="UniProtKB-KW"/>
</dbReference>
<evidence type="ECO:0000256" key="5">
    <source>
        <dbReference type="ARBA" id="ARBA00022989"/>
    </source>
</evidence>
<evidence type="ECO:0000256" key="2">
    <source>
        <dbReference type="ARBA" id="ARBA00005634"/>
    </source>
</evidence>
<keyword evidence="6 8" id="KW-0472">Membrane</keyword>
<name>A0A0G4PBN8_PENC3</name>
<proteinExistence type="inferred from homology"/>
<protein>
    <submittedName>
        <fullName evidence="12">Protease-associated PA</fullName>
    </submittedName>
</protein>
<evidence type="ECO:0000259" key="10">
    <source>
        <dbReference type="Pfam" id="PF04253"/>
    </source>
</evidence>
<feature type="transmembrane region" description="Helical" evidence="8">
    <location>
        <begin position="904"/>
        <end position="924"/>
    </location>
</feature>
<evidence type="ECO:0000256" key="3">
    <source>
        <dbReference type="ARBA" id="ARBA00007590"/>
    </source>
</evidence>
<gene>
    <name evidence="12" type="ORF">PCAMFM013_S010g000176</name>
</gene>
<keyword evidence="4 8" id="KW-0812">Transmembrane</keyword>
<comment type="similarity">
    <text evidence="3">Belongs to the TMEM14 family.</text>
</comment>
<feature type="region of interest" description="Disordered" evidence="7">
    <location>
        <begin position="324"/>
        <end position="345"/>
    </location>
</feature>
<dbReference type="SUPFAM" id="SSF52025">
    <property type="entry name" value="PA domain"/>
    <property type="match status" value="1"/>
</dbReference>
<comment type="subcellular location">
    <subcellularLocation>
        <location evidence="1">Membrane</location>
    </subcellularLocation>
</comment>
<keyword evidence="12" id="KW-0378">Hydrolase</keyword>
<organism evidence="12 13">
    <name type="scientific">Penicillium camemberti (strain FM 013)</name>
    <dbReference type="NCBI Taxonomy" id="1429867"/>
    <lineage>
        <taxon>Eukaryota</taxon>
        <taxon>Fungi</taxon>
        <taxon>Dikarya</taxon>
        <taxon>Ascomycota</taxon>
        <taxon>Pezizomycotina</taxon>
        <taxon>Eurotiomycetes</taxon>
        <taxon>Eurotiomycetidae</taxon>
        <taxon>Eurotiales</taxon>
        <taxon>Aspergillaceae</taxon>
        <taxon>Penicillium</taxon>
    </lineage>
</organism>
<feature type="domain" description="PA" evidence="9">
    <location>
        <begin position="228"/>
        <end position="305"/>
    </location>
</feature>
<dbReference type="InterPro" id="IPR046450">
    <property type="entry name" value="PA_dom_sf"/>
</dbReference>
<dbReference type="FunFam" id="3.40.630.10:FF:000101">
    <property type="entry name" value="N-acetylated alpha-linked acidic dipeptidase like 1"/>
    <property type="match status" value="1"/>
</dbReference>
<dbReference type="Gene3D" id="3.40.630.10">
    <property type="entry name" value="Zn peptidases"/>
    <property type="match status" value="1"/>
</dbReference>
<dbReference type="Gene3D" id="3.50.30.30">
    <property type="match status" value="1"/>
</dbReference>
<dbReference type="InterPro" id="IPR007365">
    <property type="entry name" value="TFR-like_dimer_dom"/>
</dbReference>
<dbReference type="FunFam" id="3.50.30.30:FF:000008">
    <property type="entry name" value="Glutamate carboxypeptidase 2"/>
    <property type="match status" value="1"/>
</dbReference>
<dbReference type="STRING" id="1429867.A0A0G4PBN8"/>
<keyword evidence="5 8" id="KW-1133">Transmembrane helix</keyword>
<dbReference type="EMBL" id="HG793143">
    <property type="protein sequence ID" value="CRL23738.1"/>
    <property type="molecule type" value="Genomic_DNA"/>
</dbReference>
<evidence type="ECO:0000256" key="4">
    <source>
        <dbReference type="ARBA" id="ARBA00022692"/>
    </source>
</evidence>